<evidence type="ECO:0000256" key="1">
    <source>
        <dbReference type="SAM" id="Phobius"/>
    </source>
</evidence>
<evidence type="ECO:0000313" key="2">
    <source>
        <dbReference type="EMBL" id="ARF09390.1"/>
    </source>
</evidence>
<keyword evidence="1" id="KW-0812">Transmembrane</keyword>
<name>A0A1V0SCF0_9VIRU</name>
<accession>A0A1V0SCF0</accession>
<organism evidence="2">
    <name type="scientific">Indivirus ILV1</name>
    <dbReference type="NCBI Taxonomy" id="1977633"/>
    <lineage>
        <taxon>Viruses</taxon>
        <taxon>Varidnaviria</taxon>
        <taxon>Bamfordvirae</taxon>
        <taxon>Nucleocytoviricota</taxon>
        <taxon>Megaviricetes</taxon>
        <taxon>Imitervirales</taxon>
        <taxon>Mimiviridae</taxon>
        <taxon>Klosneuvirinae</taxon>
        <taxon>Indivirus</taxon>
    </lineage>
</organism>
<sequence>MIYCGINEAFNCSQIPKSEPNNNSETFDNYSNVSINNNNKCDITDDNIFPAFFTAQGDYSLQGPYKNKNNGTTVGQLRDENKITDSDSFSLLDSEFSNDSLFDPSILKMKNQKKKKISHEYYIDKMVKSLLEDNDSNPSIVSSQNNRVYNHVKSCKFCKAKINEKMKKHFKNEQPKELIIPSKKETFDVINLDLGYDLKEIIIIILAGIILVFILDLLVKIGKRMK</sequence>
<protein>
    <submittedName>
        <fullName evidence="2">Uncharacterized protein</fullName>
    </submittedName>
</protein>
<keyword evidence="1" id="KW-0472">Membrane</keyword>
<proteinExistence type="predicted"/>
<keyword evidence="1" id="KW-1133">Transmembrane helix</keyword>
<dbReference type="EMBL" id="KY684085">
    <property type="protein sequence ID" value="ARF09390.1"/>
    <property type="molecule type" value="Genomic_DNA"/>
</dbReference>
<feature type="transmembrane region" description="Helical" evidence="1">
    <location>
        <begin position="201"/>
        <end position="219"/>
    </location>
</feature>
<reference evidence="2" key="1">
    <citation type="journal article" date="2017" name="Science">
        <title>Giant viruses with an expanded complement of translation system components.</title>
        <authorList>
            <person name="Schulz F."/>
            <person name="Yutin N."/>
            <person name="Ivanova N.N."/>
            <person name="Ortega D.R."/>
            <person name="Lee T.K."/>
            <person name="Vierheilig J."/>
            <person name="Daims H."/>
            <person name="Horn M."/>
            <person name="Wagner M."/>
            <person name="Jensen G.J."/>
            <person name="Kyrpides N.C."/>
            <person name="Koonin E.V."/>
            <person name="Woyke T."/>
        </authorList>
    </citation>
    <scope>NUCLEOTIDE SEQUENCE</scope>
    <source>
        <strain evidence="2">ILV1</strain>
    </source>
</reference>
<gene>
    <name evidence="2" type="ORF">Indivirus_1_13</name>
</gene>